<comment type="catalytic activity">
    <reaction evidence="1">
        <text>a beta-lactam + H2O = a substituted beta-amino acid</text>
        <dbReference type="Rhea" id="RHEA:20401"/>
        <dbReference type="ChEBI" id="CHEBI:15377"/>
        <dbReference type="ChEBI" id="CHEBI:35627"/>
        <dbReference type="ChEBI" id="CHEBI:140347"/>
        <dbReference type="EC" id="3.5.2.6"/>
    </reaction>
</comment>
<evidence type="ECO:0000256" key="3">
    <source>
        <dbReference type="ARBA" id="ARBA00007898"/>
    </source>
</evidence>
<dbReference type="InterPro" id="IPR005311">
    <property type="entry name" value="PBP_dimer"/>
</dbReference>
<dbReference type="InterPro" id="IPR001460">
    <property type="entry name" value="PCN-bd_Tpept"/>
</dbReference>
<dbReference type="PANTHER" id="PTHR30627">
    <property type="entry name" value="PEPTIDOGLYCAN D,D-TRANSPEPTIDASE"/>
    <property type="match status" value="1"/>
</dbReference>
<feature type="domain" description="Penicillin-binding protein dimerisation" evidence="10">
    <location>
        <begin position="43"/>
        <end position="180"/>
    </location>
</feature>
<evidence type="ECO:0000313" key="11">
    <source>
        <dbReference type="EMBL" id="HDI82665.1"/>
    </source>
</evidence>
<organism evidence="11">
    <name type="scientific">candidate division WOR-3 bacterium</name>
    <dbReference type="NCBI Taxonomy" id="2052148"/>
    <lineage>
        <taxon>Bacteria</taxon>
        <taxon>Bacteria division WOR-3</taxon>
    </lineage>
</organism>
<dbReference type="AlphaFoldDB" id="A0A7C0ZHP9"/>
<comment type="caution">
    <text evidence="11">The sequence shown here is derived from an EMBL/GenBank/DDBJ whole genome shotgun (WGS) entry which is preliminary data.</text>
</comment>
<dbReference type="Pfam" id="PF00905">
    <property type="entry name" value="Transpeptidase"/>
    <property type="match status" value="1"/>
</dbReference>
<comment type="subcellular location">
    <subcellularLocation>
        <location evidence="2">Membrane</location>
    </subcellularLocation>
</comment>
<keyword evidence="6" id="KW-0378">Hydrolase</keyword>
<dbReference type="GO" id="GO:0071555">
    <property type="term" value="P:cell wall organization"/>
    <property type="evidence" value="ECO:0007669"/>
    <property type="project" value="TreeGrafter"/>
</dbReference>
<dbReference type="GO" id="GO:0005886">
    <property type="term" value="C:plasma membrane"/>
    <property type="evidence" value="ECO:0007669"/>
    <property type="project" value="TreeGrafter"/>
</dbReference>
<dbReference type="PANTHER" id="PTHR30627:SF6">
    <property type="entry name" value="BETA-LACTAMASE YBXI-RELATED"/>
    <property type="match status" value="1"/>
</dbReference>
<sequence>MKLVKLLVLVMFLTAGARLFQIQVVKAGSFRRGRLWNMWKVPLPAKRGTIYDRNGRVLATDVEAYTIYVDRRMIKNPHAVARRFEEMGIVSSSVFLKRLEETRSRIVTIARNVDRERFRAVASIKGVFGIRGWGRLYPLSSIGATIIGRLNVERKGIAGIEASMDGILKGKDGTTTIILNLRSKEYKYIKYPSGSNREPVNGKDIKLTLDIDLLNILDRVGRKTLEKTKADRVLCVVVDGLTGEILGMSDIPELGETDGWVPNDLVQTEFEPGSIFKLITGAAYIESRKPLDIVFADENEELRFGEKVIKDERKHPPYDFRKSLAHSSNVGFAKMGLSLGATRIYKTALRFGLFTGTGVLLPGEKLGTPMKTRYRYDFDLALASFGQGFRVTPIQMLYAYGAVGNNGKLMKPLIVKEIIEDGKTIRRARPRTIRQVLDINVNEKLVSYLRDVLQYGTGKLARVKGLDIIGKTGTGQQSTKEGYKSDEYVSSFIGVVGPGKAPIIVGVFVFKPKGYHKASYVACPAFKEIVKRMINLPQYRIRFLKEVALGG</sequence>
<dbReference type="EC" id="3.5.2.6" evidence="4"/>
<reference evidence="11" key="1">
    <citation type="journal article" date="2020" name="mSystems">
        <title>Genome- and Community-Level Interaction Insights into Carbon Utilization and Element Cycling Functions of Hydrothermarchaeota in Hydrothermal Sediment.</title>
        <authorList>
            <person name="Zhou Z."/>
            <person name="Liu Y."/>
            <person name="Xu W."/>
            <person name="Pan J."/>
            <person name="Luo Z.H."/>
            <person name="Li M."/>
        </authorList>
    </citation>
    <scope>NUCLEOTIDE SEQUENCE [LARGE SCALE GENOMIC DNA]</scope>
    <source>
        <strain evidence="11">HyVt-102</strain>
    </source>
</reference>
<evidence type="ECO:0000256" key="2">
    <source>
        <dbReference type="ARBA" id="ARBA00004370"/>
    </source>
</evidence>
<dbReference type="GO" id="GO:0008800">
    <property type="term" value="F:beta-lactamase activity"/>
    <property type="evidence" value="ECO:0007669"/>
    <property type="project" value="UniProtKB-EC"/>
</dbReference>
<dbReference type="Gene3D" id="3.30.450.330">
    <property type="match status" value="1"/>
</dbReference>
<proteinExistence type="inferred from homology"/>
<dbReference type="GO" id="GO:0046677">
    <property type="term" value="P:response to antibiotic"/>
    <property type="evidence" value="ECO:0007669"/>
    <property type="project" value="UniProtKB-KW"/>
</dbReference>
<evidence type="ECO:0000256" key="8">
    <source>
        <dbReference type="ARBA" id="ARBA00023251"/>
    </source>
</evidence>
<evidence type="ECO:0000259" key="10">
    <source>
        <dbReference type="Pfam" id="PF03717"/>
    </source>
</evidence>
<accession>A0A7C0ZHP9</accession>
<dbReference type="SUPFAM" id="SSF56601">
    <property type="entry name" value="beta-lactamase/transpeptidase-like"/>
    <property type="match status" value="1"/>
</dbReference>
<keyword evidence="7" id="KW-0472">Membrane</keyword>
<evidence type="ECO:0000256" key="5">
    <source>
        <dbReference type="ARBA" id="ARBA00022729"/>
    </source>
</evidence>
<gene>
    <name evidence="11" type="ORF">ENF18_02595</name>
</gene>
<dbReference type="GO" id="GO:0008658">
    <property type="term" value="F:penicillin binding"/>
    <property type="evidence" value="ECO:0007669"/>
    <property type="project" value="InterPro"/>
</dbReference>
<evidence type="ECO:0000256" key="6">
    <source>
        <dbReference type="ARBA" id="ARBA00022801"/>
    </source>
</evidence>
<feature type="domain" description="Penicillin-binding protein transpeptidase" evidence="9">
    <location>
        <begin position="235"/>
        <end position="530"/>
    </location>
</feature>
<dbReference type="InterPro" id="IPR050515">
    <property type="entry name" value="Beta-lactam/transpept"/>
</dbReference>
<keyword evidence="5" id="KW-0732">Signal</keyword>
<protein>
    <recommendedName>
        <fullName evidence="4">beta-lactamase</fullName>
        <ecNumber evidence="4">3.5.2.6</ecNumber>
    </recommendedName>
</protein>
<evidence type="ECO:0000256" key="7">
    <source>
        <dbReference type="ARBA" id="ARBA00023136"/>
    </source>
</evidence>
<dbReference type="EMBL" id="DQWE01000118">
    <property type="protein sequence ID" value="HDI82665.1"/>
    <property type="molecule type" value="Genomic_DNA"/>
</dbReference>
<evidence type="ECO:0000256" key="4">
    <source>
        <dbReference type="ARBA" id="ARBA00012865"/>
    </source>
</evidence>
<comment type="similarity">
    <text evidence="3">Belongs to the class-D beta-lactamase family.</text>
</comment>
<dbReference type="InterPro" id="IPR012338">
    <property type="entry name" value="Beta-lactam/transpept-like"/>
</dbReference>
<dbReference type="InterPro" id="IPR036138">
    <property type="entry name" value="PBP_dimer_sf"/>
</dbReference>
<dbReference type="Gene3D" id="3.40.710.10">
    <property type="entry name" value="DD-peptidase/beta-lactamase superfamily"/>
    <property type="match status" value="1"/>
</dbReference>
<dbReference type="Proteomes" id="UP000885847">
    <property type="component" value="Unassembled WGS sequence"/>
</dbReference>
<name>A0A7C0ZHP9_UNCW3</name>
<dbReference type="Gene3D" id="3.90.1310.10">
    <property type="entry name" value="Penicillin-binding protein 2a (Domain 2)"/>
    <property type="match status" value="1"/>
</dbReference>
<keyword evidence="8" id="KW-0046">Antibiotic resistance</keyword>
<dbReference type="Pfam" id="PF03717">
    <property type="entry name" value="PBP_dimer"/>
    <property type="match status" value="1"/>
</dbReference>
<evidence type="ECO:0000259" key="9">
    <source>
        <dbReference type="Pfam" id="PF00905"/>
    </source>
</evidence>
<evidence type="ECO:0000256" key="1">
    <source>
        <dbReference type="ARBA" id="ARBA00001526"/>
    </source>
</evidence>
<dbReference type="SUPFAM" id="SSF56519">
    <property type="entry name" value="Penicillin binding protein dimerisation domain"/>
    <property type="match status" value="1"/>
</dbReference>